<keyword evidence="2" id="KW-0456">Lyase</keyword>
<dbReference type="Gene3D" id="1.10.10.1710">
    <property type="entry name" value="Deoxyribodipyrimidine photolyase-related"/>
    <property type="match status" value="1"/>
</dbReference>
<dbReference type="SUPFAM" id="SSF48173">
    <property type="entry name" value="Cryptochrome/photolyase FAD-binding domain"/>
    <property type="match status" value="1"/>
</dbReference>
<reference evidence="3" key="1">
    <citation type="submission" date="2017-01" db="EMBL/GenBank/DDBJ databases">
        <authorList>
            <person name="Varghese N."/>
            <person name="Submissions S."/>
        </authorList>
    </citation>
    <scope>NUCLEOTIDE SEQUENCE [LARGE SCALE GENOMIC DNA]</scope>
    <source>
        <strain evidence="3">DSM 15366</strain>
    </source>
</reference>
<proteinExistence type="predicted"/>
<dbReference type="STRING" id="228959.SAMN05421797_1124"/>
<dbReference type="InterPro" id="IPR052551">
    <property type="entry name" value="UV-DNA_repair_photolyase"/>
</dbReference>
<name>A0A1N7AFZ5_9FLAO</name>
<dbReference type="OrthoDB" id="5288100at2"/>
<evidence type="ECO:0000256" key="1">
    <source>
        <dbReference type="SAM" id="MobiDB-lite"/>
    </source>
</evidence>
<evidence type="ECO:0000313" key="2">
    <source>
        <dbReference type="EMBL" id="SIR38080.1"/>
    </source>
</evidence>
<dbReference type="InterPro" id="IPR014729">
    <property type="entry name" value="Rossmann-like_a/b/a_fold"/>
</dbReference>
<protein>
    <submittedName>
        <fullName evidence="2">Deoxyribodipyrimidine photolyase-related protein</fullName>
    </submittedName>
</protein>
<dbReference type="EMBL" id="FTMA01000012">
    <property type="protein sequence ID" value="SIR38080.1"/>
    <property type="molecule type" value="Genomic_DNA"/>
</dbReference>
<dbReference type="PANTHER" id="PTHR38657:SF1">
    <property type="entry name" value="SLR1343 PROTEIN"/>
    <property type="match status" value="1"/>
</dbReference>
<dbReference type="InterPro" id="IPR007357">
    <property type="entry name" value="PhrB-like"/>
</dbReference>
<dbReference type="Gene3D" id="1.10.579.10">
    <property type="entry name" value="DNA Cyclobutane Dipyrimidine Photolyase, subunit A, domain 3"/>
    <property type="match status" value="1"/>
</dbReference>
<dbReference type="GO" id="GO:0016829">
    <property type="term" value="F:lyase activity"/>
    <property type="evidence" value="ECO:0007669"/>
    <property type="project" value="UniProtKB-KW"/>
</dbReference>
<sequence length="512" mass="60760">MKMKTVRLILGDQLNQNHSWFNDVNDDITYVMAEMRQETDYVKHHIQKVVAFFLAMRNFKEDLSKKGHHFIYYKLNDKNNPQQLAEIISKTIQETNATKFEYLLPDEFRLDQQLEQICNSLNITTDSHDTEHFYTTRLELKDFYKGKKQMVMENFYRMMRKKHGIMVTNDQPEGGKWNYDQSNRNKWKGKTPVPKEKEFPKNVNDIVQLLHDENVQTFGNIDDTKFTWPVTRVECLNTLDYFCEQLLPHFGDYQDAMHDDEKFLFHSRLSFAMNAKILSPKEVIHTVLDHFYDKSNDINVSQVEGFVRQILGWREYMRGIYWKEMPAYKKLNILENKNKLPEFFWTGNTKMNCLNKAIGQSLDTSYAHHIQRLMIIGNFALLTQIDPNEVDQWYLGVYIDAIEWVEITNTRGMSQFADGGIVATKPYVSSANYINKMSNYCGKCYYSPTKKIGEKACPFNSLYWNFLSEKREHFKDNQRMNMMMALLDKMDKNQVYEIQKKARDIIENLDIY</sequence>
<keyword evidence="3" id="KW-1185">Reference proteome</keyword>
<gene>
    <name evidence="2" type="ORF">SAMN05421797_1124</name>
</gene>
<feature type="region of interest" description="Disordered" evidence="1">
    <location>
        <begin position="174"/>
        <end position="195"/>
    </location>
</feature>
<dbReference type="Proteomes" id="UP000186953">
    <property type="component" value="Unassembled WGS sequence"/>
</dbReference>
<evidence type="ECO:0000313" key="3">
    <source>
        <dbReference type="Proteomes" id="UP000186953"/>
    </source>
</evidence>
<dbReference type="Gene3D" id="1.25.40.80">
    <property type="match status" value="1"/>
</dbReference>
<dbReference type="PANTHER" id="PTHR38657">
    <property type="entry name" value="SLR1343 PROTEIN"/>
    <property type="match status" value="1"/>
</dbReference>
<dbReference type="Gene3D" id="3.40.50.620">
    <property type="entry name" value="HUPs"/>
    <property type="match status" value="1"/>
</dbReference>
<dbReference type="Pfam" id="PF04244">
    <property type="entry name" value="DPRP"/>
    <property type="match status" value="1"/>
</dbReference>
<dbReference type="AlphaFoldDB" id="A0A1N7AFZ5"/>
<accession>A0A1N7AFZ5</accession>
<organism evidence="2 3">
    <name type="scientific">Maribacter ulvicola</name>
    <dbReference type="NCBI Taxonomy" id="228959"/>
    <lineage>
        <taxon>Bacteria</taxon>
        <taxon>Pseudomonadati</taxon>
        <taxon>Bacteroidota</taxon>
        <taxon>Flavobacteriia</taxon>
        <taxon>Flavobacteriales</taxon>
        <taxon>Flavobacteriaceae</taxon>
        <taxon>Maribacter</taxon>
    </lineage>
</organism>
<dbReference type="InterPro" id="IPR036134">
    <property type="entry name" value="Crypto/Photolyase_FAD-like_sf"/>
</dbReference>